<name>A0A4D4M5K1_STRAX</name>
<dbReference type="AlphaFoldDB" id="A0A4D4M5K1"/>
<accession>A0A4D4M5K1</accession>
<gene>
    <name evidence="1" type="ORF">SAV14893_063120</name>
</gene>
<reference evidence="1 2" key="1">
    <citation type="submission" date="2019-04" db="EMBL/GenBank/DDBJ databases">
        <title>Draft genome sequences of Streptomyces avermitilis NBRC 14893.</title>
        <authorList>
            <person name="Komaki H."/>
            <person name="Tamura T."/>
            <person name="Hosoyama A."/>
        </authorList>
    </citation>
    <scope>NUCLEOTIDE SEQUENCE [LARGE SCALE GENOMIC DNA]</scope>
    <source>
        <strain evidence="1 2">NBRC 14893</strain>
    </source>
</reference>
<evidence type="ECO:0000313" key="1">
    <source>
        <dbReference type="EMBL" id="GDY66919.1"/>
    </source>
</evidence>
<protein>
    <submittedName>
        <fullName evidence="1">Uncharacterized protein</fullName>
    </submittedName>
</protein>
<organism evidence="1 2">
    <name type="scientific">Streptomyces avermitilis</name>
    <dbReference type="NCBI Taxonomy" id="33903"/>
    <lineage>
        <taxon>Bacteria</taxon>
        <taxon>Bacillati</taxon>
        <taxon>Actinomycetota</taxon>
        <taxon>Actinomycetes</taxon>
        <taxon>Kitasatosporales</taxon>
        <taxon>Streptomycetaceae</taxon>
        <taxon>Streptomyces</taxon>
    </lineage>
</organism>
<evidence type="ECO:0000313" key="2">
    <source>
        <dbReference type="Proteomes" id="UP000302139"/>
    </source>
</evidence>
<proteinExistence type="predicted"/>
<dbReference type="Proteomes" id="UP000302139">
    <property type="component" value="Unassembled WGS sequence"/>
</dbReference>
<sequence length="73" mass="7759">MERGLRARHEDVAEVGDLGAQARVGAERGRQVVESGVPVVVLVFDVRLGEDHVLGDLAQLGADTGRDQRLALG</sequence>
<comment type="caution">
    <text evidence="1">The sequence shown here is derived from an EMBL/GenBank/DDBJ whole genome shotgun (WGS) entry which is preliminary data.</text>
</comment>
<dbReference type="EMBL" id="BJHX01000001">
    <property type="protein sequence ID" value="GDY66919.1"/>
    <property type="molecule type" value="Genomic_DNA"/>
</dbReference>